<sequence>MSIIATAHSSHRRLLGSGLDALAPADRALLEKARDGYRGTVADAWDNETDHVSALAHELAERARREA</sequence>
<protein>
    <submittedName>
        <fullName evidence="1">DUF4111 domain-containing protein</fullName>
    </submittedName>
</protein>
<dbReference type="Proteomes" id="UP000824151">
    <property type="component" value="Unassembled WGS sequence"/>
</dbReference>
<dbReference type="AlphaFoldDB" id="A0A9D1UUQ9"/>
<reference evidence="1" key="1">
    <citation type="journal article" date="2021" name="PeerJ">
        <title>Extensive microbial diversity within the chicken gut microbiome revealed by metagenomics and culture.</title>
        <authorList>
            <person name="Gilroy R."/>
            <person name="Ravi A."/>
            <person name="Getino M."/>
            <person name="Pursley I."/>
            <person name="Horton D.L."/>
            <person name="Alikhan N.F."/>
            <person name="Baker D."/>
            <person name="Gharbi K."/>
            <person name="Hall N."/>
            <person name="Watson M."/>
            <person name="Adriaenssens E.M."/>
            <person name="Foster-Nyarko E."/>
            <person name="Jarju S."/>
            <person name="Secka A."/>
            <person name="Antonio M."/>
            <person name="Oren A."/>
            <person name="Chaudhuri R.R."/>
            <person name="La Ragione R."/>
            <person name="Hildebrand F."/>
            <person name="Pallen M.J."/>
        </authorList>
    </citation>
    <scope>NUCLEOTIDE SEQUENCE</scope>
    <source>
        <strain evidence="1">ChiHejej3B27-3195</strain>
    </source>
</reference>
<evidence type="ECO:0000313" key="2">
    <source>
        <dbReference type="Proteomes" id="UP000824151"/>
    </source>
</evidence>
<dbReference type="EMBL" id="DXGD01000424">
    <property type="protein sequence ID" value="HIX00741.1"/>
    <property type="molecule type" value="Genomic_DNA"/>
</dbReference>
<reference evidence="1" key="2">
    <citation type="submission" date="2021-04" db="EMBL/GenBank/DDBJ databases">
        <authorList>
            <person name="Gilroy R."/>
        </authorList>
    </citation>
    <scope>NUCLEOTIDE SEQUENCE</scope>
    <source>
        <strain evidence="1">ChiHejej3B27-3195</strain>
    </source>
</reference>
<gene>
    <name evidence="1" type="ORF">H9871_11450</name>
</gene>
<dbReference type="GO" id="GO:0016740">
    <property type="term" value="F:transferase activity"/>
    <property type="evidence" value="ECO:0007669"/>
    <property type="project" value="UniProtKB-KW"/>
</dbReference>
<proteinExistence type="predicted"/>
<comment type="caution">
    <text evidence="1">The sequence shown here is derived from an EMBL/GenBank/DDBJ whole genome shotgun (WGS) entry which is preliminary data.</text>
</comment>
<name>A0A9D1UUQ9_9MICC</name>
<organism evidence="1 2">
    <name type="scientific">Candidatus Nesterenkonia stercoripullorum</name>
    <dbReference type="NCBI Taxonomy" id="2838701"/>
    <lineage>
        <taxon>Bacteria</taxon>
        <taxon>Bacillati</taxon>
        <taxon>Actinomycetota</taxon>
        <taxon>Actinomycetes</taxon>
        <taxon>Micrococcales</taxon>
        <taxon>Micrococcaceae</taxon>
        <taxon>Nesterenkonia</taxon>
    </lineage>
</organism>
<evidence type="ECO:0000313" key="1">
    <source>
        <dbReference type="EMBL" id="HIX00741.1"/>
    </source>
</evidence>
<accession>A0A9D1UUQ9</accession>